<dbReference type="SUPFAM" id="SSF53474">
    <property type="entry name" value="alpha/beta-Hydrolases"/>
    <property type="match status" value="1"/>
</dbReference>
<keyword evidence="3" id="KW-1185">Reference proteome</keyword>
<dbReference type="InterPro" id="IPR029058">
    <property type="entry name" value="AB_hydrolase_fold"/>
</dbReference>
<evidence type="ECO:0000259" key="1">
    <source>
        <dbReference type="Pfam" id="PF00561"/>
    </source>
</evidence>
<sequence length="292" mass="32137">MPVTTVLDSHIHHIETGAGDLPVVFLHGSPTSSHLWRNVIPHVADRARALAPDLIGMGASGKPDIAYRFADHARYLAAWLEAQNLDQVVLVGHDWGGALAMDWAARHPGRVRGIALLETFLRPQMWAELPPEVAEHSIALRTPGLGERLLLQDNAAIEYALPHPFAIQTGLSREDHDVYHAPYPDPDSRLPLLQWPREIPFDREPADVAERMDAYGRWLADTPTVPKLLLTVDDGVGIAAPEIIDWARRTAAALEIEGIGPAGHQAPEDQPDAIGKAIARWLDRHHLTSPAR</sequence>
<name>A0A7X0C4Q6_9ACTN</name>
<accession>A0A7X0C4Q6</accession>
<dbReference type="AlphaFoldDB" id="A0A7X0C4Q6"/>
<reference evidence="2 3" key="1">
    <citation type="submission" date="2020-08" db="EMBL/GenBank/DDBJ databases">
        <title>Sequencing the genomes of 1000 actinobacteria strains.</title>
        <authorList>
            <person name="Klenk H.-P."/>
        </authorList>
    </citation>
    <scope>NUCLEOTIDE SEQUENCE [LARGE SCALE GENOMIC DNA]</scope>
    <source>
        <strain evidence="2 3">DSM 45913</strain>
    </source>
</reference>
<keyword evidence="2" id="KW-0378">Hydrolase</keyword>
<dbReference type="NCBIfam" id="NF002938">
    <property type="entry name" value="PRK03592.1"/>
    <property type="match status" value="1"/>
</dbReference>
<protein>
    <submittedName>
        <fullName evidence="2">Haloalkane dehalogenase</fullName>
        <ecNumber evidence="2">3.8.1.5</ecNumber>
    </submittedName>
</protein>
<dbReference type="Gene3D" id="3.40.50.1820">
    <property type="entry name" value="alpha/beta hydrolase"/>
    <property type="match status" value="1"/>
</dbReference>
<organism evidence="2 3">
    <name type="scientific">Nonomuraea muscovyensis</name>
    <dbReference type="NCBI Taxonomy" id="1124761"/>
    <lineage>
        <taxon>Bacteria</taxon>
        <taxon>Bacillati</taxon>
        <taxon>Actinomycetota</taxon>
        <taxon>Actinomycetes</taxon>
        <taxon>Streptosporangiales</taxon>
        <taxon>Streptosporangiaceae</taxon>
        <taxon>Nonomuraea</taxon>
    </lineage>
</organism>
<dbReference type="PANTHER" id="PTHR43798">
    <property type="entry name" value="MONOACYLGLYCEROL LIPASE"/>
    <property type="match status" value="1"/>
</dbReference>
<dbReference type="InterPro" id="IPR000639">
    <property type="entry name" value="Epox_hydrolase-like"/>
</dbReference>
<dbReference type="PRINTS" id="PR00412">
    <property type="entry name" value="EPOXHYDRLASE"/>
</dbReference>
<dbReference type="Pfam" id="PF00561">
    <property type="entry name" value="Abhydrolase_1"/>
    <property type="match status" value="1"/>
</dbReference>
<dbReference type="PANTHER" id="PTHR43798:SF24">
    <property type="entry name" value="CIS-3-ALKYL-4-ALKYLOXETAN-2-ONE DECARBOXYLASE"/>
    <property type="match status" value="1"/>
</dbReference>
<dbReference type="Proteomes" id="UP000583800">
    <property type="component" value="Unassembled WGS sequence"/>
</dbReference>
<comment type="caution">
    <text evidence="2">The sequence shown here is derived from an EMBL/GenBank/DDBJ whole genome shotgun (WGS) entry which is preliminary data.</text>
</comment>
<dbReference type="PRINTS" id="PR00111">
    <property type="entry name" value="ABHYDROLASE"/>
</dbReference>
<evidence type="ECO:0000313" key="2">
    <source>
        <dbReference type="EMBL" id="MBB6348477.1"/>
    </source>
</evidence>
<dbReference type="InterPro" id="IPR000073">
    <property type="entry name" value="AB_hydrolase_1"/>
</dbReference>
<dbReference type="EMBL" id="JACHJB010000002">
    <property type="protein sequence ID" value="MBB6348477.1"/>
    <property type="molecule type" value="Genomic_DNA"/>
</dbReference>
<proteinExistence type="predicted"/>
<dbReference type="GO" id="GO:0016020">
    <property type="term" value="C:membrane"/>
    <property type="evidence" value="ECO:0007669"/>
    <property type="project" value="TreeGrafter"/>
</dbReference>
<dbReference type="InterPro" id="IPR050266">
    <property type="entry name" value="AB_hydrolase_sf"/>
</dbReference>
<evidence type="ECO:0000313" key="3">
    <source>
        <dbReference type="Proteomes" id="UP000583800"/>
    </source>
</evidence>
<dbReference type="GO" id="GO:0018786">
    <property type="term" value="F:haloalkane dehalogenase activity"/>
    <property type="evidence" value="ECO:0007669"/>
    <property type="project" value="UniProtKB-EC"/>
</dbReference>
<gene>
    <name evidence="2" type="ORF">FHU36_005022</name>
</gene>
<feature type="domain" description="AB hydrolase-1" evidence="1">
    <location>
        <begin position="22"/>
        <end position="130"/>
    </location>
</feature>
<dbReference type="EC" id="3.8.1.5" evidence="2"/>